<protein>
    <recommendedName>
        <fullName evidence="2">CxC2-like cysteine cluster KDZ transposase-associated domain-containing protein</fullName>
    </recommendedName>
</protein>
<organism evidence="3 4">
    <name type="scientific">Suillus plorans</name>
    <dbReference type="NCBI Taxonomy" id="116603"/>
    <lineage>
        <taxon>Eukaryota</taxon>
        <taxon>Fungi</taxon>
        <taxon>Dikarya</taxon>
        <taxon>Basidiomycota</taxon>
        <taxon>Agaricomycotina</taxon>
        <taxon>Agaricomycetes</taxon>
        <taxon>Agaricomycetidae</taxon>
        <taxon>Boletales</taxon>
        <taxon>Suillineae</taxon>
        <taxon>Suillaceae</taxon>
        <taxon>Suillus</taxon>
    </lineage>
</organism>
<name>A0A9P7DK03_9AGAM</name>
<evidence type="ECO:0000313" key="3">
    <source>
        <dbReference type="EMBL" id="KAG1796740.1"/>
    </source>
</evidence>
<dbReference type="InterPro" id="IPR040521">
    <property type="entry name" value="KDZ"/>
</dbReference>
<gene>
    <name evidence="3" type="ORF">HD556DRAFT_1431306</name>
</gene>
<sequence length="988" mass="112508">MRRRRAPKRQAIEREPFVPHSANLQRPLVRIRAAEITTDGSTRLHTSYIEGKLPHDLPTNNTHFIDDEVGYAGDLGFDSGSIMEDIPCDAPLGKRKRFAAVKRQDFVDEMMRLNGRGSEGIGCQCGEVSPQFRCCDCFGVQMFCRACTLRNHAYLPLHRVEMWNGSFFQRITLKSLGVRIQLGHNSGDKCYNPVPSTGDDFIVIGLDGIHEIALDFCGCASAQVWYKQLLRVRWYPATISEPRTVATFTVLQNFHLLSFESKVSAYEFYHSLARRTDNSGLSKIKDRYSAFMRMVRQWRNLKQLGRAGRGHDPAGVDATAEGELAVLCPACPHPGKNLPPDWEEEPLFVRWKYALFVAIDANFRLKRKAVSCDTTDPSLNLGCGYFVRDSAYKSTCVSHNAVNAADVKSSRGLAATGVGTIDCARHDMKLPNGVGDLQKGERYINMDYIKLWNRMESMPEHLRLPSECSLIRFFVPKFHIQAHIEKCRTNFSFNWSRYVGRTDGEAPERGWSNINRVASSTKEMGPGTRRDTLDDHFGDWNWKKVTVLGRTMLKKMVEAVKWAREHSEALAELEKTIQPALIAQWKAEVEAWEEDNSCPNSFESRFSPVTQAAVRLELAELEAQELQAGINVSLHTDVSPSGLITLGIDLEDQQARLRSKFADVSLHDTDKQKAMLQTQVTSLQRRLEAWARIRELYMPAVCQLRHQSSEATERVEELKPQDFELWLPSQLPTETPTDQKLAGYEWDLRYAQALDALDDVRSHLRLRSHIYMYKDKNIRGQAGSTRAKKIIDSVESRKQASVLKYRRARNALLSLTSRLERCGWETVVRPLLNSDVRPMGDMERQGTGTISWIWLESHADNSCTENERVQDCVRLEWCKARARKHRWSEEVELLLEEMRRVLVFLKWQAAWWKGRETLRMVDSMPTQEGLTAYACRQSALRDSLTASFQSLWSGVPALITDGLDIMESGEADGPTIDAPPPQSQMFYN</sequence>
<dbReference type="Pfam" id="PF18803">
    <property type="entry name" value="CxC2"/>
    <property type="match status" value="1"/>
</dbReference>
<accession>A0A9P7DK03</accession>
<evidence type="ECO:0000259" key="2">
    <source>
        <dbReference type="Pfam" id="PF18803"/>
    </source>
</evidence>
<dbReference type="GeneID" id="64598761"/>
<dbReference type="PANTHER" id="PTHR33096">
    <property type="entry name" value="CXC2 DOMAIN-CONTAINING PROTEIN"/>
    <property type="match status" value="1"/>
</dbReference>
<feature type="domain" description="CxC2-like cysteine cluster KDZ transposase-associated" evidence="2">
    <location>
        <begin position="173"/>
        <end position="280"/>
    </location>
</feature>
<reference evidence="3" key="1">
    <citation type="journal article" date="2020" name="New Phytol.">
        <title>Comparative genomics reveals dynamic genome evolution in host specialist ectomycorrhizal fungi.</title>
        <authorList>
            <person name="Lofgren L.A."/>
            <person name="Nguyen N.H."/>
            <person name="Vilgalys R."/>
            <person name="Ruytinx J."/>
            <person name="Liao H.L."/>
            <person name="Branco S."/>
            <person name="Kuo A."/>
            <person name="LaButti K."/>
            <person name="Lipzen A."/>
            <person name="Andreopoulos W."/>
            <person name="Pangilinan J."/>
            <person name="Riley R."/>
            <person name="Hundley H."/>
            <person name="Na H."/>
            <person name="Barry K."/>
            <person name="Grigoriev I.V."/>
            <person name="Stajich J.E."/>
            <person name="Kennedy P.G."/>
        </authorList>
    </citation>
    <scope>NUCLEOTIDE SEQUENCE</scope>
    <source>
        <strain evidence="3">S12</strain>
    </source>
</reference>
<dbReference type="AlphaFoldDB" id="A0A9P7DK03"/>
<dbReference type="Pfam" id="PF18758">
    <property type="entry name" value="KDZ"/>
    <property type="match status" value="1"/>
</dbReference>
<comment type="caution">
    <text evidence="3">The sequence shown here is derived from an EMBL/GenBank/DDBJ whole genome shotgun (WGS) entry which is preliminary data.</text>
</comment>
<keyword evidence="4" id="KW-1185">Reference proteome</keyword>
<proteinExistence type="predicted"/>
<dbReference type="Proteomes" id="UP000719766">
    <property type="component" value="Unassembled WGS sequence"/>
</dbReference>
<feature type="region of interest" description="Disordered" evidence="1">
    <location>
        <begin position="969"/>
        <end position="988"/>
    </location>
</feature>
<dbReference type="PANTHER" id="PTHR33096:SF1">
    <property type="entry name" value="CXC1-LIKE CYSTEINE CLUSTER ASSOCIATED WITH KDZ TRANSPOSASES DOMAIN-CONTAINING PROTEIN"/>
    <property type="match status" value="1"/>
</dbReference>
<evidence type="ECO:0000256" key="1">
    <source>
        <dbReference type="SAM" id="MobiDB-lite"/>
    </source>
</evidence>
<dbReference type="RefSeq" id="XP_041162097.1">
    <property type="nucleotide sequence ID" value="XM_041304997.1"/>
</dbReference>
<dbReference type="OrthoDB" id="3235114at2759"/>
<evidence type="ECO:0000313" key="4">
    <source>
        <dbReference type="Proteomes" id="UP000719766"/>
    </source>
</evidence>
<dbReference type="InterPro" id="IPR041457">
    <property type="entry name" value="CxC2_KDZ-assoc"/>
</dbReference>
<dbReference type="EMBL" id="JABBWE010000018">
    <property type="protein sequence ID" value="KAG1796740.1"/>
    <property type="molecule type" value="Genomic_DNA"/>
</dbReference>